<sequence>MSDFIRAIVVLSCLCCLFLMIFVQSASWLFWLTIAGVLIASFAWFAVSVKMDCHDPEKMRVWDLGTAVGDDLEGIKRSDD</sequence>
<evidence type="ECO:0008006" key="4">
    <source>
        <dbReference type="Google" id="ProtNLM"/>
    </source>
</evidence>
<dbReference type="Proteomes" id="UP000178656">
    <property type="component" value="Unassembled WGS sequence"/>
</dbReference>
<dbReference type="EMBL" id="MFGM01000071">
    <property type="protein sequence ID" value="OGF34559.1"/>
    <property type="molecule type" value="Genomic_DNA"/>
</dbReference>
<evidence type="ECO:0000256" key="1">
    <source>
        <dbReference type="SAM" id="Phobius"/>
    </source>
</evidence>
<organism evidence="2 3">
    <name type="scientific">Candidatus Falkowbacteria bacterium RIFOXYC2_FULL_48_21</name>
    <dbReference type="NCBI Taxonomy" id="1798005"/>
    <lineage>
        <taxon>Bacteria</taxon>
        <taxon>Candidatus Falkowiibacteriota</taxon>
    </lineage>
</organism>
<accession>A0A1F5T6N9</accession>
<name>A0A1F5T6N9_9BACT</name>
<keyword evidence="1" id="KW-0472">Membrane</keyword>
<evidence type="ECO:0000313" key="2">
    <source>
        <dbReference type="EMBL" id="OGF34559.1"/>
    </source>
</evidence>
<dbReference type="AlphaFoldDB" id="A0A1F5T6N9"/>
<keyword evidence="1" id="KW-0812">Transmembrane</keyword>
<gene>
    <name evidence="2" type="ORF">A2482_01430</name>
</gene>
<comment type="caution">
    <text evidence="2">The sequence shown here is derived from an EMBL/GenBank/DDBJ whole genome shotgun (WGS) entry which is preliminary data.</text>
</comment>
<feature type="transmembrane region" description="Helical" evidence="1">
    <location>
        <begin position="7"/>
        <end position="23"/>
    </location>
</feature>
<proteinExistence type="predicted"/>
<reference evidence="2 3" key="1">
    <citation type="journal article" date="2016" name="Nat. Commun.">
        <title>Thousands of microbial genomes shed light on interconnected biogeochemical processes in an aquifer system.</title>
        <authorList>
            <person name="Anantharaman K."/>
            <person name="Brown C.T."/>
            <person name="Hug L.A."/>
            <person name="Sharon I."/>
            <person name="Castelle C.J."/>
            <person name="Probst A.J."/>
            <person name="Thomas B.C."/>
            <person name="Singh A."/>
            <person name="Wilkins M.J."/>
            <person name="Karaoz U."/>
            <person name="Brodie E.L."/>
            <person name="Williams K.H."/>
            <person name="Hubbard S.S."/>
            <person name="Banfield J.F."/>
        </authorList>
    </citation>
    <scope>NUCLEOTIDE SEQUENCE [LARGE SCALE GENOMIC DNA]</scope>
</reference>
<keyword evidence="1" id="KW-1133">Transmembrane helix</keyword>
<protein>
    <recommendedName>
        <fullName evidence="4">Transmembrane protein</fullName>
    </recommendedName>
</protein>
<evidence type="ECO:0000313" key="3">
    <source>
        <dbReference type="Proteomes" id="UP000178656"/>
    </source>
</evidence>
<feature type="transmembrane region" description="Helical" evidence="1">
    <location>
        <begin position="29"/>
        <end position="49"/>
    </location>
</feature>